<evidence type="ECO:0000313" key="2">
    <source>
        <dbReference type="EMBL" id="PKU83649.1"/>
    </source>
</evidence>
<organism evidence="2 3">
    <name type="scientific">Dendrobium catenatum</name>
    <dbReference type="NCBI Taxonomy" id="906689"/>
    <lineage>
        <taxon>Eukaryota</taxon>
        <taxon>Viridiplantae</taxon>
        <taxon>Streptophyta</taxon>
        <taxon>Embryophyta</taxon>
        <taxon>Tracheophyta</taxon>
        <taxon>Spermatophyta</taxon>
        <taxon>Magnoliopsida</taxon>
        <taxon>Liliopsida</taxon>
        <taxon>Asparagales</taxon>
        <taxon>Orchidaceae</taxon>
        <taxon>Epidendroideae</taxon>
        <taxon>Malaxideae</taxon>
        <taxon>Dendrobiinae</taxon>
        <taxon>Dendrobium</taxon>
    </lineage>
</organism>
<dbReference type="EMBL" id="KZ502086">
    <property type="protein sequence ID" value="PKU83649.1"/>
    <property type="molecule type" value="Genomic_DNA"/>
</dbReference>
<sequence length="158" mass="18299">MSLFRWTDGFLQKAIQLIHFKTVYTSFNITCSYVIKNSRSGRDIYKDSSRKSRKKFGDKIKELDAQYSPPQENQKLTHREMSSQEGESDETERRRPRELSRQPRKPSHQGTEEPAQRTEHQHGKTARGHGNSKGQEETKETRRKPRGSMGKGKGQVPP</sequence>
<gene>
    <name evidence="2" type="ORF">MA16_Dca020866</name>
</gene>
<protein>
    <submittedName>
        <fullName evidence="2">Uncharacterized protein</fullName>
    </submittedName>
</protein>
<accession>A0A2I0X6U9</accession>
<feature type="compositionally biased region" description="Basic and acidic residues" evidence="1">
    <location>
        <begin position="91"/>
        <end position="101"/>
    </location>
</feature>
<name>A0A2I0X6U9_9ASPA</name>
<feature type="compositionally biased region" description="Basic and acidic residues" evidence="1">
    <location>
        <begin position="110"/>
        <end position="122"/>
    </location>
</feature>
<feature type="compositionally biased region" description="Gly residues" evidence="1">
    <location>
        <begin position="149"/>
        <end position="158"/>
    </location>
</feature>
<keyword evidence="3" id="KW-1185">Reference proteome</keyword>
<feature type="region of interest" description="Disordered" evidence="1">
    <location>
        <begin position="44"/>
        <end position="158"/>
    </location>
</feature>
<dbReference type="AlphaFoldDB" id="A0A2I0X6U9"/>
<feature type="compositionally biased region" description="Basic and acidic residues" evidence="1">
    <location>
        <begin position="44"/>
        <end position="64"/>
    </location>
</feature>
<dbReference type="Proteomes" id="UP000233837">
    <property type="component" value="Unassembled WGS sequence"/>
</dbReference>
<evidence type="ECO:0000313" key="3">
    <source>
        <dbReference type="Proteomes" id="UP000233837"/>
    </source>
</evidence>
<evidence type="ECO:0000256" key="1">
    <source>
        <dbReference type="SAM" id="MobiDB-lite"/>
    </source>
</evidence>
<reference evidence="2 3" key="2">
    <citation type="journal article" date="2017" name="Nature">
        <title>The Apostasia genome and the evolution of orchids.</title>
        <authorList>
            <person name="Zhang G.Q."/>
            <person name="Liu K.W."/>
            <person name="Li Z."/>
            <person name="Lohaus R."/>
            <person name="Hsiao Y.Y."/>
            <person name="Niu S.C."/>
            <person name="Wang J.Y."/>
            <person name="Lin Y.C."/>
            <person name="Xu Q."/>
            <person name="Chen L.J."/>
            <person name="Yoshida K."/>
            <person name="Fujiwara S."/>
            <person name="Wang Z.W."/>
            <person name="Zhang Y.Q."/>
            <person name="Mitsuda N."/>
            <person name="Wang M."/>
            <person name="Liu G.H."/>
            <person name="Pecoraro L."/>
            <person name="Huang H.X."/>
            <person name="Xiao X.J."/>
            <person name="Lin M."/>
            <person name="Wu X.Y."/>
            <person name="Wu W.L."/>
            <person name="Chen Y.Y."/>
            <person name="Chang S.B."/>
            <person name="Sakamoto S."/>
            <person name="Ohme-Takagi M."/>
            <person name="Yagi M."/>
            <person name="Zeng S.J."/>
            <person name="Shen C.Y."/>
            <person name="Yeh C.M."/>
            <person name="Luo Y.B."/>
            <person name="Tsai W.C."/>
            <person name="Van de Peer Y."/>
            <person name="Liu Z.J."/>
        </authorList>
    </citation>
    <scope>NUCLEOTIDE SEQUENCE [LARGE SCALE GENOMIC DNA]</scope>
    <source>
        <tissue evidence="2">The whole plant</tissue>
    </source>
</reference>
<proteinExistence type="predicted"/>
<reference evidence="2 3" key="1">
    <citation type="journal article" date="2016" name="Sci. Rep.">
        <title>The Dendrobium catenatum Lindl. genome sequence provides insights into polysaccharide synthase, floral development and adaptive evolution.</title>
        <authorList>
            <person name="Zhang G.Q."/>
            <person name="Xu Q."/>
            <person name="Bian C."/>
            <person name="Tsai W.C."/>
            <person name="Yeh C.M."/>
            <person name="Liu K.W."/>
            <person name="Yoshida K."/>
            <person name="Zhang L.S."/>
            <person name="Chang S.B."/>
            <person name="Chen F."/>
            <person name="Shi Y."/>
            <person name="Su Y.Y."/>
            <person name="Zhang Y.Q."/>
            <person name="Chen L.J."/>
            <person name="Yin Y."/>
            <person name="Lin M."/>
            <person name="Huang H."/>
            <person name="Deng H."/>
            <person name="Wang Z.W."/>
            <person name="Zhu S.L."/>
            <person name="Zhao X."/>
            <person name="Deng C."/>
            <person name="Niu S.C."/>
            <person name="Huang J."/>
            <person name="Wang M."/>
            <person name="Liu G.H."/>
            <person name="Yang H.J."/>
            <person name="Xiao X.J."/>
            <person name="Hsiao Y.Y."/>
            <person name="Wu W.L."/>
            <person name="Chen Y.Y."/>
            <person name="Mitsuda N."/>
            <person name="Ohme-Takagi M."/>
            <person name="Luo Y.B."/>
            <person name="Van de Peer Y."/>
            <person name="Liu Z.J."/>
        </authorList>
    </citation>
    <scope>NUCLEOTIDE SEQUENCE [LARGE SCALE GENOMIC DNA]</scope>
    <source>
        <tissue evidence="2">The whole plant</tissue>
    </source>
</reference>